<evidence type="ECO:0000256" key="1">
    <source>
        <dbReference type="ARBA" id="ARBA00004571"/>
    </source>
</evidence>
<comment type="caution">
    <text evidence="13">The sequence shown here is derived from an EMBL/GenBank/DDBJ whole genome shotgun (WGS) entry which is preliminary data.</text>
</comment>
<dbReference type="SUPFAM" id="SSF56935">
    <property type="entry name" value="Porins"/>
    <property type="match status" value="1"/>
</dbReference>
<evidence type="ECO:0000256" key="9">
    <source>
        <dbReference type="ARBA" id="ARBA00023136"/>
    </source>
</evidence>
<keyword evidence="9" id="KW-0472">Membrane</keyword>
<keyword evidence="8" id="KW-0626">Porin</keyword>
<evidence type="ECO:0000313" key="14">
    <source>
        <dbReference type="Proteomes" id="UP000292120"/>
    </source>
</evidence>
<dbReference type="GO" id="GO:0009279">
    <property type="term" value="C:cell outer membrane"/>
    <property type="evidence" value="ECO:0007669"/>
    <property type="project" value="UniProtKB-SubCell"/>
</dbReference>
<name>A0A4Q9H2K6_9BURK</name>
<dbReference type="OrthoDB" id="8520696at2"/>
<dbReference type="Gene3D" id="2.40.160.10">
    <property type="entry name" value="Porin"/>
    <property type="match status" value="1"/>
</dbReference>
<comment type="subcellular location">
    <subcellularLocation>
        <location evidence="1">Cell outer membrane</location>
        <topology evidence="1">Multi-pass membrane protein</topology>
    </subcellularLocation>
</comment>
<reference evidence="13 14" key="1">
    <citation type="submission" date="2019-02" db="EMBL/GenBank/DDBJ databases">
        <title>Aquabacterium sp. strain KMB7.</title>
        <authorList>
            <person name="Chen W.-M."/>
        </authorList>
    </citation>
    <scope>NUCLEOTIDE SEQUENCE [LARGE SCALE GENOMIC DNA]</scope>
    <source>
        <strain evidence="13 14">KMB7</strain>
    </source>
</reference>
<dbReference type="InterPro" id="IPR002299">
    <property type="entry name" value="Porin_Neis"/>
</dbReference>
<evidence type="ECO:0000256" key="7">
    <source>
        <dbReference type="ARBA" id="ARBA00023065"/>
    </source>
</evidence>
<dbReference type="AlphaFoldDB" id="A0A4Q9H2K6"/>
<evidence type="ECO:0000256" key="10">
    <source>
        <dbReference type="ARBA" id="ARBA00023237"/>
    </source>
</evidence>
<dbReference type="Proteomes" id="UP000292120">
    <property type="component" value="Unassembled WGS sequence"/>
</dbReference>
<gene>
    <name evidence="13" type="ORF">EYS42_08605</name>
</gene>
<evidence type="ECO:0000256" key="6">
    <source>
        <dbReference type="ARBA" id="ARBA00022729"/>
    </source>
</evidence>
<dbReference type="GO" id="GO:0015288">
    <property type="term" value="F:porin activity"/>
    <property type="evidence" value="ECO:0007669"/>
    <property type="project" value="UniProtKB-KW"/>
</dbReference>
<keyword evidence="6 11" id="KW-0732">Signal</keyword>
<dbReference type="GO" id="GO:0046930">
    <property type="term" value="C:pore complex"/>
    <property type="evidence" value="ECO:0007669"/>
    <property type="project" value="UniProtKB-KW"/>
</dbReference>
<evidence type="ECO:0000256" key="11">
    <source>
        <dbReference type="SAM" id="SignalP"/>
    </source>
</evidence>
<evidence type="ECO:0000313" key="13">
    <source>
        <dbReference type="EMBL" id="TBO31297.1"/>
    </source>
</evidence>
<protein>
    <submittedName>
        <fullName evidence="13">Porin</fullName>
    </submittedName>
</protein>
<feature type="chain" id="PRO_5020843785" evidence="11">
    <location>
        <begin position="22"/>
        <end position="324"/>
    </location>
</feature>
<dbReference type="PRINTS" id="PR00184">
    <property type="entry name" value="NEISSPPORIN"/>
</dbReference>
<dbReference type="CDD" id="cd00342">
    <property type="entry name" value="gram_neg_porins"/>
    <property type="match status" value="1"/>
</dbReference>
<dbReference type="EMBL" id="SIXI01000003">
    <property type="protein sequence ID" value="TBO31297.1"/>
    <property type="molecule type" value="Genomic_DNA"/>
</dbReference>
<evidence type="ECO:0000256" key="3">
    <source>
        <dbReference type="ARBA" id="ARBA00022448"/>
    </source>
</evidence>
<evidence type="ECO:0000256" key="5">
    <source>
        <dbReference type="ARBA" id="ARBA00022692"/>
    </source>
</evidence>
<dbReference type="PANTHER" id="PTHR34501">
    <property type="entry name" value="PROTEIN YDDL-RELATED"/>
    <property type="match status" value="1"/>
</dbReference>
<evidence type="ECO:0000256" key="8">
    <source>
        <dbReference type="ARBA" id="ARBA00023114"/>
    </source>
</evidence>
<feature type="signal peptide" evidence="11">
    <location>
        <begin position="1"/>
        <end position="21"/>
    </location>
</feature>
<feature type="domain" description="Porin" evidence="12">
    <location>
        <begin position="8"/>
        <end position="308"/>
    </location>
</feature>
<keyword evidence="14" id="KW-1185">Reference proteome</keyword>
<organism evidence="13 14">
    <name type="scientific">Aquabacterium lacunae</name>
    <dbReference type="NCBI Taxonomy" id="2528630"/>
    <lineage>
        <taxon>Bacteria</taxon>
        <taxon>Pseudomonadati</taxon>
        <taxon>Pseudomonadota</taxon>
        <taxon>Betaproteobacteria</taxon>
        <taxon>Burkholderiales</taxon>
        <taxon>Aquabacterium</taxon>
    </lineage>
</organism>
<keyword evidence="10" id="KW-0998">Cell outer membrane</keyword>
<keyword evidence="5" id="KW-0812">Transmembrane</keyword>
<keyword evidence="4" id="KW-1134">Transmembrane beta strand</keyword>
<dbReference type="InterPro" id="IPR023614">
    <property type="entry name" value="Porin_dom_sf"/>
</dbReference>
<keyword evidence="7" id="KW-0406">Ion transport</keyword>
<dbReference type="Pfam" id="PF13609">
    <property type="entry name" value="Porin_4"/>
    <property type="match status" value="1"/>
</dbReference>
<dbReference type="InterPro" id="IPR050298">
    <property type="entry name" value="Gram-neg_bact_OMP"/>
</dbReference>
<proteinExistence type="predicted"/>
<dbReference type="PANTHER" id="PTHR34501:SF9">
    <property type="entry name" value="MAJOR OUTER MEMBRANE PROTEIN P.IA"/>
    <property type="match status" value="1"/>
</dbReference>
<sequence>MFSKKTAVAAAALLAAFAAQAQSQVNLYGNVDLSVGSFKEPGQKATTKVESGSLRASYIGFKGTEDLGGGLKAFFKLESDIAADTGTASSTFWARTSAIGLAGDFGTATLGNVRSLAYLTNTAFNPFADSAVFSASNLFGQVGAVNANANSGTNYKNSITYTSPNLSGFTGAVQFGASETNGVDGAVALQGTYTAGPLAAGLVYEDVALTANTDSQRWQLAASYDFGIAKAFAQYGQGETDGQAETEKFFQIGASAPVTAAGTVLASYGQLKNDGVANAKTTEFSLAYDHAISKRTGAYVGVNNTKIKGSKSANTFAVGVRHAF</sequence>
<keyword evidence="3" id="KW-0813">Transport</keyword>
<accession>A0A4Q9H2K6</accession>
<evidence type="ECO:0000259" key="12">
    <source>
        <dbReference type="Pfam" id="PF13609"/>
    </source>
</evidence>
<dbReference type="InterPro" id="IPR033900">
    <property type="entry name" value="Gram_neg_porin_domain"/>
</dbReference>
<dbReference type="GO" id="GO:0006811">
    <property type="term" value="P:monoatomic ion transport"/>
    <property type="evidence" value="ECO:0007669"/>
    <property type="project" value="UniProtKB-KW"/>
</dbReference>
<comment type="subunit">
    <text evidence="2">Homotrimer.</text>
</comment>
<dbReference type="RefSeq" id="WP_130967752.1">
    <property type="nucleotide sequence ID" value="NZ_SIXI01000003.1"/>
</dbReference>
<evidence type="ECO:0000256" key="2">
    <source>
        <dbReference type="ARBA" id="ARBA00011233"/>
    </source>
</evidence>
<evidence type="ECO:0000256" key="4">
    <source>
        <dbReference type="ARBA" id="ARBA00022452"/>
    </source>
</evidence>